<keyword evidence="1" id="KW-1133">Transmembrane helix</keyword>
<dbReference type="EMBL" id="CP071503">
    <property type="protein sequence ID" value="QSX34143.1"/>
    <property type="molecule type" value="Genomic_DNA"/>
</dbReference>
<proteinExistence type="predicted"/>
<dbReference type="Proteomes" id="UP000662770">
    <property type="component" value="Chromosome"/>
</dbReference>
<gene>
    <name evidence="2" type="ORF">JYB87_02540</name>
</gene>
<evidence type="ECO:0000256" key="1">
    <source>
        <dbReference type="SAM" id="Phobius"/>
    </source>
</evidence>
<feature type="transmembrane region" description="Helical" evidence="1">
    <location>
        <begin position="6"/>
        <end position="25"/>
    </location>
</feature>
<keyword evidence="1" id="KW-0812">Transmembrane</keyword>
<feature type="transmembrane region" description="Helical" evidence="1">
    <location>
        <begin position="540"/>
        <end position="559"/>
    </location>
</feature>
<reference evidence="2 3" key="1">
    <citation type="submission" date="2021-03" db="EMBL/GenBank/DDBJ databases">
        <title>Novel species identification of genus Shewanella.</title>
        <authorList>
            <person name="Liu G."/>
            <person name="Zhang Q."/>
        </authorList>
    </citation>
    <scope>NUCLEOTIDE SEQUENCE [LARGE SCALE GENOMIC DNA]</scope>
    <source>
        <strain evidence="2 3">FJAT-51800</strain>
    </source>
</reference>
<feature type="transmembrane region" description="Helical" evidence="1">
    <location>
        <begin position="59"/>
        <end position="79"/>
    </location>
</feature>
<evidence type="ECO:0000313" key="2">
    <source>
        <dbReference type="EMBL" id="QSX34143.1"/>
    </source>
</evidence>
<evidence type="ECO:0000313" key="3">
    <source>
        <dbReference type="Proteomes" id="UP000662770"/>
    </source>
</evidence>
<keyword evidence="1" id="KW-0472">Membrane</keyword>
<sequence length="565" mass="61604">MSFSNLPFVAVIAGAMLLAIALFALQFLRPRTKVVTVATAQFWQQAAQQAPARVLWQKFHYWLALLLSIAIALLLWGALSGMHRSQTQQPVLALYFIDNSVAMQANTRLRDAKKQLLQDVAISQAEQRQVWVGDASAMLLLDQQDNNALLGPKLVSVAASAHQSVFQQWLSLMLQQHPTEAIKLYYYGAPFWGKQLAELPSQVTLHPRYLAPALSHNLAIVSLGQAPAQSGLWGKVDVSFGLYASDERPLSANMVQFSLDGYWLQPTDIRALGDGKFMIRDLDVASAPQQLQLTLASDDEFSADNTATLTLASMPVIKLQLASNTPAWLHTLVRLDRGVTLVDADADVAVCLSADNCPSAKAQLLLDESDNLARFVVAREQDEQDKQAEQWQAALAEQWQQNGWQTLAEQQQFPPLRSGRVTMSVARQVHFSAAGLNQLLEQQSADLPKLISQALRWLANQQQFTPYLSVAEPWPQTTAAAANALSPTPLVAGIQTNASGKIAYASMLAPSLSMSVSASVTEPVAAAQDSLASSVSALSMLSWGILLAAVLLLLEWALLQRGRLP</sequence>
<name>A0ABX7QRQ8_9GAMM</name>
<organism evidence="2 3">
    <name type="scientific">Shewanella avicenniae</name>
    <dbReference type="NCBI Taxonomy" id="2814294"/>
    <lineage>
        <taxon>Bacteria</taxon>
        <taxon>Pseudomonadati</taxon>
        <taxon>Pseudomonadota</taxon>
        <taxon>Gammaproteobacteria</taxon>
        <taxon>Alteromonadales</taxon>
        <taxon>Shewanellaceae</taxon>
        <taxon>Shewanella</taxon>
    </lineage>
</organism>
<keyword evidence="3" id="KW-1185">Reference proteome</keyword>
<protein>
    <submittedName>
        <fullName evidence="2">BatA domain-containing protein</fullName>
    </submittedName>
</protein>
<accession>A0ABX7QRQ8</accession>
<dbReference type="RefSeq" id="WP_207355348.1">
    <property type="nucleotide sequence ID" value="NZ_CP071503.1"/>
</dbReference>